<reference evidence="2" key="2">
    <citation type="submission" date="2024-06" db="UniProtKB">
        <authorList>
            <consortium name="EnsemblMetazoa"/>
        </authorList>
    </citation>
    <scope>IDENTIFICATION</scope>
</reference>
<organism evidence="2 3">
    <name type="scientific">Amphimedon queenslandica</name>
    <name type="common">Sponge</name>
    <dbReference type="NCBI Taxonomy" id="400682"/>
    <lineage>
        <taxon>Eukaryota</taxon>
        <taxon>Metazoa</taxon>
        <taxon>Porifera</taxon>
        <taxon>Demospongiae</taxon>
        <taxon>Heteroscleromorpha</taxon>
        <taxon>Haplosclerida</taxon>
        <taxon>Niphatidae</taxon>
        <taxon>Amphimedon</taxon>
    </lineage>
</organism>
<feature type="compositionally biased region" description="Basic and acidic residues" evidence="1">
    <location>
        <begin position="44"/>
        <end position="54"/>
    </location>
</feature>
<dbReference type="AlphaFoldDB" id="A0AAN0JZ03"/>
<keyword evidence="3" id="KW-1185">Reference proteome</keyword>
<dbReference type="PANTHER" id="PTHR34831:SF1">
    <property type="entry name" value="MIGRATION AND INVASION-INHIBITORY PROTEIN"/>
    <property type="match status" value="1"/>
</dbReference>
<dbReference type="EnsemblMetazoa" id="XM_020006782.1">
    <property type="protein sequence ID" value="XP_019862341.1"/>
    <property type="gene ID" value="LOC109590938"/>
</dbReference>
<accession>A0AAN0JZ03</accession>
<dbReference type="Proteomes" id="UP000007879">
    <property type="component" value="Unassembled WGS sequence"/>
</dbReference>
<proteinExistence type="predicted"/>
<dbReference type="InterPro" id="IPR031466">
    <property type="entry name" value="MIIP"/>
</dbReference>
<evidence type="ECO:0000313" key="2">
    <source>
        <dbReference type="EnsemblMetazoa" id="XP_019862341.1"/>
    </source>
</evidence>
<feature type="region of interest" description="Disordered" evidence="1">
    <location>
        <begin position="26"/>
        <end position="80"/>
    </location>
</feature>
<gene>
    <name evidence="2" type="primary">109590938</name>
</gene>
<protein>
    <submittedName>
        <fullName evidence="2">Uncharacterized protein</fullName>
    </submittedName>
</protein>
<feature type="region of interest" description="Disordered" evidence="1">
    <location>
        <begin position="128"/>
        <end position="158"/>
    </location>
</feature>
<sequence length="210" mass="24259">MSAVISLIERLLEGQKELHEDIQNLKKRKNREKSQITDSQAPQQERDRRPKIINDSRYGALDQRLNESRRTWKTPRKSSGDARVVPGYDWVAGLLDTTGQSVSQFSTTWLQELKEFRQVNHSECYMPQEHLSRHAEPNDINDSDISDEDSHPNKTNNDYIHSYSLGDRLFPVPINCTCNNETRCPVCEDLIHPNTSTKSPSLVHDFKLSR</sequence>
<dbReference type="GO" id="GO:0010972">
    <property type="term" value="P:negative regulation of G2/M transition of mitotic cell cycle"/>
    <property type="evidence" value="ECO:0007669"/>
    <property type="project" value="InterPro"/>
</dbReference>
<evidence type="ECO:0000256" key="1">
    <source>
        <dbReference type="SAM" id="MobiDB-lite"/>
    </source>
</evidence>
<name>A0AAN0JZ03_AMPQE</name>
<dbReference type="PANTHER" id="PTHR34831">
    <property type="entry name" value="MIGRATION AND INVASION-INHIBITORY PROTEIN"/>
    <property type="match status" value="1"/>
</dbReference>
<reference evidence="3" key="1">
    <citation type="journal article" date="2010" name="Nature">
        <title>The Amphimedon queenslandica genome and the evolution of animal complexity.</title>
        <authorList>
            <person name="Srivastava M."/>
            <person name="Simakov O."/>
            <person name="Chapman J."/>
            <person name="Fahey B."/>
            <person name="Gauthier M.E."/>
            <person name="Mitros T."/>
            <person name="Richards G.S."/>
            <person name="Conaco C."/>
            <person name="Dacre M."/>
            <person name="Hellsten U."/>
            <person name="Larroux C."/>
            <person name="Putnam N.H."/>
            <person name="Stanke M."/>
            <person name="Adamska M."/>
            <person name="Darling A."/>
            <person name="Degnan S.M."/>
            <person name="Oakley T.H."/>
            <person name="Plachetzki D.C."/>
            <person name="Zhai Y."/>
            <person name="Adamski M."/>
            <person name="Calcino A."/>
            <person name="Cummins S.F."/>
            <person name="Goodstein D.M."/>
            <person name="Harris C."/>
            <person name="Jackson D.J."/>
            <person name="Leys S.P."/>
            <person name="Shu S."/>
            <person name="Woodcroft B.J."/>
            <person name="Vervoort M."/>
            <person name="Kosik K.S."/>
            <person name="Manning G."/>
            <person name="Degnan B.M."/>
            <person name="Rokhsar D.S."/>
        </authorList>
    </citation>
    <scope>NUCLEOTIDE SEQUENCE [LARGE SCALE GENOMIC DNA]</scope>
</reference>
<evidence type="ECO:0000313" key="3">
    <source>
        <dbReference type="Proteomes" id="UP000007879"/>
    </source>
</evidence>
<dbReference type="Pfam" id="PF15734">
    <property type="entry name" value="MIIP"/>
    <property type="match status" value="1"/>
</dbReference>
<dbReference type="GO" id="GO:0030336">
    <property type="term" value="P:negative regulation of cell migration"/>
    <property type="evidence" value="ECO:0007669"/>
    <property type="project" value="InterPro"/>
</dbReference>